<keyword evidence="3" id="KW-0804">Transcription</keyword>
<dbReference type="HOGENOM" id="CLU_043516_0_0_4"/>
<organism evidence="5 6">
    <name type="scientific">Oxalobacter paraformigenes</name>
    <dbReference type="NCBI Taxonomy" id="556268"/>
    <lineage>
        <taxon>Bacteria</taxon>
        <taxon>Pseudomonadati</taxon>
        <taxon>Pseudomonadota</taxon>
        <taxon>Betaproteobacteria</taxon>
        <taxon>Burkholderiales</taxon>
        <taxon>Oxalobacteraceae</taxon>
        <taxon>Oxalobacter</taxon>
    </lineage>
</organism>
<protein>
    <recommendedName>
        <fullName evidence="4">HTH gntR-type domain-containing protein</fullName>
    </recommendedName>
</protein>
<gene>
    <name evidence="5" type="ORF">OFAG_00970</name>
</gene>
<keyword evidence="1" id="KW-0805">Transcription regulation</keyword>
<dbReference type="Pfam" id="PF00392">
    <property type="entry name" value="GntR"/>
    <property type="match status" value="1"/>
</dbReference>
<comment type="caution">
    <text evidence="5">The sequence shown here is derived from an EMBL/GenBank/DDBJ whole genome shotgun (WGS) entry which is preliminary data.</text>
</comment>
<evidence type="ECO:0000256" key="3">
    <source>
        <dbReference type="ARBA" id="ARBA00023163"/>
    </source>
</evidence>
<dbReference type="InterPro" id="IPR036390">
    <property type="entry name" value="WH_DNA-bd_sf"/>
</dbReference>
<dbReference type="InterPro" id="IPR050679">
    <property type="entry name" value="Bact_HTH_transcr_reg"/>
</dbReference>
<keyword evidence="6" id="KW-1185">Reference proteome</keyword>
<dbReference type="PANTHER" id="PTHR44846:SF17">
    <property type="entry name" value="GNTR-FAMILY TRANSCRIPTIONAL REGULATOR"/>
    <property type="match status" value="1"/>
</dbReference>
<dbReference type="SMART" id="SM00345">
    <property type="entry name" value="HTH_GNTR"/>
    <property type="match status" value="2"/>
</dbReference>
<dbReference type="eggNOG" id="COG2188">
    <property type="taxonomic scope" value="Bacteria"/>
</dbReference>
<evidence type="ECO:0000259" key="4">
    <source>
        <dbReference type="PROSITE" id="PS50949"/>
    </source>
</evidence>
<dbReference type="Gene3D" id="1.10.10.10">
    <property type="entry name" value="Winged helix-like DNA-binding domain superfamily/Winged helix DNA-binding domain"/>
    <property type="match status" value="2"/>
</dbReference>
<sequence>MTRSTSLEKTIYRHLAARIQSGFYSDGRRFPSVQEIARQFGVSYCPAQRALKTLEKDGLVRVARGKGTVVLKKPCENYLESDTFRERRAALADLAETLKLLSPAIAFQGLCHMAASGVPFDPAPEKSGRIRQWSGVAPLFEDACLALGSQTASSLYYDINAFIQSAFTDLFHAGKGETGQIRFPNHLAGEFAASFQLCAAGDHAAAKNRLEKLAGFFFGELARLLHETAPGKTALLEQPFSWTPRKGRTRYCDMIAIDLACKINEGLYPPGTLLPAGTVLADIYHVSAITMRRTVGLLNRLGVTRPVNGVGTRVVSGRDPGMADRLNALMPGNNLRTFLETFQLLAVTSEPALRHTFPRFGPEIRHSLQEAFSVKEGSAAITAALSASLRGIVLYSPLAALREIYSKITLLLLNGGLLRFSRIEVEAGWPALSEKLANALADGDSGRFARAFRQLLAHLFVSLKSHLEKRGVPGTGEIVTPVFPD</sequence>
<dbReference type="PROSITE" id="PS50949">
    <property type="entry name" value="HTH_GNTR"/>
    <property type="match status" value="2"/>
</dbReference>
<reference evidence="5" key="1">
    <citation type="submission" date="2011-10" db="EMBL/GenBank/DDBJ databases">
        <title>The Genome Sequence of Oxalobacter formigenes HOxBLS.</title>
        <authorList>
            <consortium name="The Broad Institute Genome Sequencing Platform"/>
            <person name="Earl A."/>
            <person name="Ward D."/>
            <person name="Feldgarden M."/>
            <person name="Gevers D."/>
            <person name="Allison M.J."/>
            <person name="Humphrey S."/>
            <person name="Young S.K."/>
            <person name="Zeng Q."/>
            <person name="Gargeya S."/>
            <person name="Fitzgerald M."/>
            <person name="Haas B."/>
            <person name="Abouelleil A."/>
            <person name="Alvarado L."/>
            <person name="Arachchi H.M."/>
            <person name="Berlin A."/>
            <person name="Brown A."/>
            <person name="Chapman S.B."/>
            <person name="Chen Z."/>
            <person name="Dunbar C."/>
            <person name="Freedman E."/>
            <person name="Gearin G."/>
            <person name="Goldberg J."/>
            <person name="Griggs A."/>
            <person name="Gujja S."/>
            <person name="Heiman D."/>
            <person name="Howarth C."/>
            <person name="Larson L."/>
            <person name="Lui A."/>
            <person name="MacDonald P.J.P."/>
            <person name="Montmayeur A."/>
            <person name="Murphy C."/>
            <person name="Neiman D."/>
            <person name="Pearson M."/>
            <person name="Priest M."/>
            <person name="Roberts A."/>
            <person name="Saif S."/>
            <person name="Shea T."/>
            <person name="Shenoy N."/>
            <person name="Sisk P."/>
            <person name="Stolte C."/>
            <person name="Sykes S."/>
            <person name="Wortman J."/>
            <person name="Nusbaum C."/>
            <person name="Birren B."/>
        </authorList>
    </citation>
    <scope>NUCLEOTIDE SEQUENCE [LARGE SCALE GENOMIC DNA]</scope>
    <source>
        <strain evidence="5">HOxBLS</strain>
    </source>
</reference>
<evidence type="ECO:0000313" key="6">
    <source>
        <dbReference type="Proteomes" id="UP000003973"/>
    </source>
</evidence>
<dbReference type="Proteomes" id="UP000003973">
    <property type="component" value="Unassembled WGS sequence"/>
</dbReference>
<evidence type="ECO:0000256" key="1">
    <source>
        <dbReference type="ARBA" id="ARBA00023015"/>
    </source>
</evidence>
<dbReference type="EMBL" id="ACDP02000020">
    <property type="protein sequence ID" value="EEO27817.1"/>
    <property type="molecule type" value="Genomic_DNA"/>
</dbReference>
<dbReference type="SUPFAM" id="SSF46785">
    <property type="entry name" value="Winged helix' DNA-binding domain"/>
    <property type="match status" value="2"/>
</dbReference>
<dbReference type="GO" id="GO:0045892">
    <property type="term" value="P:negative regulation of DNA-templated transcription"/>
    <property type="evidence" value="ECO:0007669"/>
    <property type="project" value="TreeGrafter"/>
</dbReference>
<dbReference type="eggNOG" id="COG2186">
    <property type="taxonomic scope" value="Bacteria"/>
</dbReference>
<dbReference type="AlphaFoldDB" id="C3X3N1"/>
<dbReference type="GO" id="GO:0003700">
    <property type="term" value="F:DNA-binding transcription factor activity"/>
    <property type="evidence" value="ECO:0007669"/>
    <property type="project" value="InterPro"/>
</dbReference>
<feature type="domain" description="HTH gntR-type" evidence="4">
    <location>
        <begin position="5"/>
        <end position="73"/>
    </location>
</feature>
<dbReference type="InterPro" id="IPR036388">
    <property type="entry name" value="WH-like_DNA-bd_sf"/>
</dbReference>
<dbReference type="PANTHER" id="PTHR44846">
    <property type="entry name" value="MANNOSYL-D-GLYCERATE TRANSPORT/METABOLISM SYSTEM REPRESSOR MNGR-RELATED"/>
    <property type="match status" value="1"/>
</dbReference>
<name>C3X3N1_9BURK</name>
<evidence type="ECO:0000313" key="5">
    <source>
        <dbReference type="EMBL" id="EEO27817.1"/>
    </source>
</evidence>
<keyword evidence="2" id="KW-0238">DNA-binding</keyword>
<dbReference type="CDD" id="cd07377">
    <property type="entry name" value="WHTH_GntR"/>
    <property type="match status" value="1"/>
</dbReference>
<feature type="domain" description="HTH gntR-type" evidence="4">
    <location>
        <begin position="249"/>
        <end position="317"/>
    </location>
</feature>
<dbReference type="RefSeq" id="WP_005877058.1">
    <property type="nucleotide sequence ID" value="NZ_CABMNL010000001.1"/>
</dbReference>
<dbReference type="InterPro" id="IPR000524">
    <property type="entry name" value="Tscrpt_reg_HTH_GntR"/>
</dbReference>
<accession>C3X3N1</accession>
<proteinExistence type="predicted"/>
<dbReference type="GO" id="GO:0003677">
    <property type="term" value="F:DNA binding"/>
    <property type="evidence" value="ECO:0007669"/>
    <property type="project" value="UniProtKB-KW"/>
</dbReference>
<evidence type="ECO:0000256" key="2">
    <source>
        <dbReference type="ARBA" id="ARBA00023125"/>
    </source>
</evidence>